<dbReference type="Gene3D" id="3.30.70.260">
    <property type="match status" value="1"/>
</dbReference>
<dbReference type="Gene3D" id="3.40.50.1360">
    <property type="match status" value="1"/>
</dbReference>
<evidence type="ECO:0000256" key="1">
    <source>
        <dbReference type="ARBA" id="ARBA00001713"/>
    </source>
</evidence>
<reference evidence="5" key="1">
    <citation type="journal article" date="2014" name="Int. J. Syst. Evol. Microbiol.">
        <title>Complete genome sequence of Corynebacterium casei LMG S-19264T (=DSM 44701T), isolated from a smear-ripened cheese.</title>
        <authorList>
            <consortium name="US DOE Joint Genome Institute (JGI-PGF)"/>
            <person name="Walter F."/>
            <person name="Albersmeier A."/>
            <person name="Kalinowski J."/>
            <person name="Ruckert C."/>
        </authorList>
    </citation>
    <scope>NUCLEOTIDE SEQUENCE</scope>
    <source>
        <strain evidence="5">CGMCC 1.15493</strain>
    </source>
</reference>
<dbReference type="HAMAP" id="MF_00170">
    <property type="entry name" value="Rib_5P_isom_A"/>
    <property type="match status" value="1"/>
</dbReference>
<dbReference type="Pfam" id="PF06026">
    <property type="entry name" value="Rib_5-P_isom_A"/>
    <property type="match status" value="1"/>
</dbReference>
<gene>
    <name evidence="3 5" type="primary">rpiA</name>
    <name evidence="5" type="ORF">GCM10011335_20900</name>
</gene>
<organism evidence="5 6">
    <name type="scientific">Aureimonas glaciei</name>
    <dbReference type="NCBI Taxonomy" id="1776957"/>
    <lineage>
        <taxon>Bacteria</taxon>
        <taxon>Pseudomonadati</taxon>
        <taxon>Pseudomonadota</taxon>
        <taxon>Alphaproteobacteria</taxon>
        <taxon>Hyphomicrobiales</taxon>
        <taxon>Aurantimonadaceae</taxon>
        <taxon>Aureimonas</taxon>
    </lineage>
</organism>
<dbReference type="InterPro" id="IPR004788">
    <property type="entry name" value="Ribose5P_isomerase_type_A"/>
</dbReference>
<dbReference type="InterPro" id="IPR020672">
    <property type="entry name" value="Ribose5P_isomerase_typA_subgr"/>
</dbReference>
<keyword evidence="2 3" id="KW-0413">Isomerase</keyword>
<evidence type="ECO:0000256" key="3">
    <source>
        <dbReference type="HAMAP-Rule" id="MF_00170"/>
    </source>
</evidence>
<feature type="binding site" evidence="3">
    <location>
        <position position="181"/>
    </location>
    <ligand>
        <name>substrate</name>
    </ligand>
</feature>
<evidence type="ECO:0000313" key="5">
    <source>
        <dbReference type="EMBL" id="GGD17925.1"/>
    </source>
</evidence>
<dbReference type="FunFam" id="3.40.50.1360:FF:000001">
    <property type="entry name" value="Ribose-5-phosphate isomerase A"/>
    <property type="match status" value="1"/>
</dbReference>
<dbReference type="Proteomes" id="UP000613160">
    <property type="component" value="Unassembled WGS sequence"/>
</dbReference>
<comment type="pathway">
    <text evidence="3">Carbohydrate degradation; pentose phosphate pathway; D-ribose 5-phosphate from D-ribulose 5-phosphate (non-oxidative stage): step 1/1.</text>
</comment>
<dbReference type="EMBL" id="BMJJ01000004">
    <property type="protein sequence ID" value="GGD17925.1"/>
    <property type="molecule type" value="Genomic_DNA"/>
</dbReference>
<comment type="similarity">
    <text evidence="3">Belongs to the ribose 5-phosphate isomerase family.</text>
</comment>
<comment type="catalytic activity">
    <reaction evidence="1 3">
        <text>aldehydo-D-ribose 5-phosphate = D-ribulose 5-phosphate</text>
        <dbReference type="Rhea" id="RHEA:14657"/>
        <dbReference type="ChEBI" id="CHEBI:58121"/>
        <dbReference type="ChEBI" id="CHEBI:58273"/>
        <dbReference type="EC" id="5.3.1.6"/>
    </reaction>
</comment>
<comment type="function">
    <text evidence="3">Catalyzes the reversible conversion of ribose-5-phosphate to ribulose 5-phosphate.</text>
</comment>
<feature type="active site" description="Proton acceptor" evidence="3">
    <location>
        <position position="163"/>
    </location>
</feature>
<dbReference type="GO" id="GO:0004751">
    <property type="term" value="F:ribose-5-phosphate isomerase activity"/>
    <property type="evidence" value="ECO:0007669"/>
    <property type="project" value="UniProtKB-UniRule"/>
</dbReference>
<name>A0A917D9D4_9HYPH</name>
<dbReference type="PANTHER" id="PTHR43748">
    <property type="entry name" value="RIBOSE-5-PHOSPHATE ISOMERASE 3, CHLOROPLASTIC-RELATED"/>
    <property type="match status" value="1"/>
</dbReference>
<evidence type="ECO:0000256" key="2">
    <source>
        <dbReference type="ARBA" id="ARBA00023235"/>
    </source>
</evidence>
<dbReference type="PANTHER" id="PTHR43748:SF3">
    <property type="entry name" value="RIBOSE-5-PHOSPHATE ISOMERASE 3, CHLOROPLASTIC-RELATED"/>
    <property type="match status" value="1"/>
</dbReference>
<dbReference type="SUPFAM" id="SSF100950">
    <property type="entry name" value="NagB/RpiA/CoA transferase-like"/>
    <property type="match status" value="1"/>
</dbReference>
<reference evidence="5" key="2">
    <citation type="submission" date="2020-09" db="EMBL/GenBank/DDBJ databases">
        <authorList>
            <person name="Sun Q."/>
            <person name="Zhou Y."/>
        </authorList>
    </citation>
    <scope>NUCLEOTIDE SEQUENCE</scope>
    <source>
        <strain evidence="5">CGMCC 1.15493</strain>
    </source>
</reference>
<comment type="caution">
    <text evidence="5">The sequence shown here is derived from an EMBL/GenBank/DDBJ whole genome shotgun (WGS) entry which is preliminary data.</text>
</comment>
<dbReference type="GO" id="GO:0009052">
    <property type="term" value="P:pentose-phosphate shunt, non-oxidative branch"/>
    <property type="evidence" value="ECO:0007669"/>
    <property type="project" value="UniProtKB-UniRule"/>
</dbReference>
<feature type="binding site" evidence="3">
    <location>
        <begin position="154"/>
        <end position="157"/>
    </location>
    <ligand>
        <name>substrate</name>
    </ligand>
</feature>
<sequence length="289" mass="29695">MAGSGRPDWPSGPAGNGAPTPDVMRPRPAPVKRRFIRHPRPFALEQGQEFDADGETGMANVAALKDRAAQAALAHVEDGMRLGIGTGSTAEAFIRALGEKVAGGLRVTGVATSERTAALCASLSIPIVTLEDMPALDLTIDGADEIDPALRLIKGGGGALLREKIVAAASERMIVIADATKQVETLGAFPLPIEINGFGMMSTYLAIRKAAAGLGLSGDIVLRKAGEGPAITDSGHLILDASFGRIPDSEALSAALHAVPGVVEHGLFLGLATFAVIASDEGVTVLQRA</sequence>
<keyword evidence="6" id="KW-1185">Reference proteome</keyword>
<comment type="subunit">
    <text evidence="3">Homodimer.</text>
</comment>
<dbReference type="NCBIfam" id="NF001924">
    <property type="entry name" value="PRK00702.1"/>
    <property type="match status" value="1"/>
</dbReference>
<feature type="region of interest" description="Disordered" evidence="4">
    <location>
        <begin position="1"/>
        <end position="27"/>
    </location>
</feature>
<dbReference type="InterPro" id="IPR037171">
    <property type="entry name" value="NagB/RpiA_transferase-like"/>
</dbReference>
<feature type="binding site" evidence="3">
    <location>
        <begin position="86"/>
        <end position="89"/>
    </location>
    <ligand>
        <name>substrate</name>
    </ligand>
</feature>
<dbReference type="EC" id="5.3.1.6" evidence="3"/>
<evidence type="ECO:0000256" key="4">
    <source>
        <dbReference type="SAM" id="MobiDB-lite"/>
    </source>
</evidence>
<protein>
    <recommendedName>
        <fullName evidence="3">Ribose-5-phosphate isomerase A</fullName>
        <ecNumber evidence="3">5.3.1.6</ecNumber>
    </recommendedName>
    <alternativeName>
        <fullName evidence="3">Phosphoriboisomerase A</fullName>
        <shortName evidence="3">PRI</shortName>
    </alternativeName>
</protein>
<feature type="binding site" evidence="3">
    <location>
        <begin position="141"/>
        <end position="144"/>
    </location>
    <ligand>
        <name>substrate</name>
    </ligand>
</feature>
<dbReference type="CDD" id="cd01398">
    <property type="entry name" value="RPI_A"/>
    <property type="match status" value="1"/>
</dbReference>
<evidence type="ECO:0000313" key="6">
    <source>
        <dbReference type="Proteomes" id="UP000613160"/>
    </source>
</evidence>
<dbReference type="AlphaFoldDB" id="A0A917D9D4"/>
<dbReference type="InterPro" id="IPR050262">
    <property type="entry name" value="Ribose-5P_isomerase"/>
</dbReference>
<dbReference type="SUPFAM" id="SSF75445">
    <property type="entry name" value="D-ribose-5-phosphate isomerase (RpiA), lid domain"/>
    <property type="match status" value="1"/>
</dbReference>
<proteinExistence type="inferred from homology"/>
<dbReference type="NCBIfam" id="TIGR00021">
    <property type="entry name" value="rpiA"/>
    <property type="match status" value="1"/>
</dbReference>
<accession>A0A917D9D4</accession>